<keyword evidence="12" id="KW-1185">Reference proteome</keyword>
<sequence>MSLTINHLTVDIEKTPILQEVSLSVADGELLSLLGPSGCGKSTLLKAAAGFIEIAGGQISAGAKRLDHLPPDKRGIVVVFQDLRLFSNMNVIDNVAFPLKMQGMKRAERHEKARYYLEKVQLSGLERRRISQLSGGQQQRVALARGLAADPNVLLLDEPFSSLDENLREDMRQLLLELHREMKNAIVLVTHDRKEALQLSDRIAVMKEGRILQCDKPQEIYKHPANLQIAQYLGLGNTISGTVSQGFFRGDCGAESVTFETNRPDGAYDALLRKEKIRLSDQGFEVSLLKIFYLGDTYQIHVKAGGQELVFLAEPDQVEDSLYRKETVCIEIDYGQTELFNKMD</sequence>
<evidence type="ECO:0000259" key="10">
    <source>
        <dbReference type="PROSITE" id="PS50893"/>
    </source>
</evidence>
<dbReference type="PANTHER" id="PTHR42781">
    <property type="entry name" value="SPERMIDINE/PUTRESCINE IMPORT ATP-BINDING PROTEIN POTA"/>
    <property type="match status" value="1"/>
</dbReference>
<evidence type="ECO:0000256" key="5">
    <source>
        <dbReference type="ARBA" id="ARBA00022840"/>
    </source>
</evidence>
<dbReference type="AlphaFoldDB" id="A0A415DWU4"/>
<keyword evidence="7" id="KW-0406">Ion transport</keyword>
<evidence type="ECO:0000256" key="7">
    <source>
        <dbReference type="ARBA" id="ARBA00023065"/>
    </source>
</evidence>
<dbReference type="RefSeq" id="WP_067532433.1">
    <property type="nucleotide sequence ID" value="NZ_AP025567.1"/>
</dbReference>
<dbReference type="PROSITE" id="PS50893">
    <property type="entry name" value="ABC_TRANSPORTER_2"/>
    <property type="match status" value="1"/>
</dbReference>
<dbReference type="PANTHER" id="PTHR42781:SF4">
    <property type="entry name" value="SPERMIDINE_PUTRESCINE IMPORT ATP-BINDING PROTEIN POTA"/>
    <property type="match status" value="1"/>
</dbReference>
<dbReference type="GO" id="GO:0043190">
    <property type="term" value="C:ATP-binding cassette (ABC) transporter complex"/>
    <property type="evidence" value="ECO:0007669"/>
    <property type="project" value="InterPro"/>
</dbReference>
<evidence type="ECO:0000256" key="4">
    <source>
        <dbReference type="ARBA" id="ARBA00022741"/>
    </source>
</evidence>
<dbReference type="GO" id="GO:0016887">
    <property type="term" value="F:ATP hydrolysis activity"/>
    <property type="evidence" value="ECO:0007669"/>
    <property type="project" value="InterPro"/>
</dbReference>
<dbReference type="InterPro" id="IPR050093">
    <property type="entry name" value="ABC_SmlMolc_Importer"/>
</dbReference>
<dbReference type="InterPro" id="IPR003439">
    <property type="entry name" value="ABC_transporter-like_ATP-bd"/>
</dbReference>
<evidence type="ECO:0000256" key="1">
    <source>
        <dbReference type="ARBA" id="ARBA00022448"/>
    </source>
</evidence>
<accession>A0A415DWU4</accession>
<dbReference type="GO" id="GO:0015408">
    <property type="term" value="F:ABC-type ferric iron transporter activity"/>
    <property type="evidence" value="ECO:0007669"/>
    <property type="project" value="InterPro"/>
</dbReference>
<name>A0A415DWU4_9FIRM</name>
<dbReference type="FunFam" id="3.40.50.300:FF:000425">
    <property type="entry name" value="Probable ABC transporter, ATP-binding subunit"/>
    <property type="match status" value="1"/>
</dbReference>
<keyword evidence="5 11" id="KW-0067">ATP-binding</keyword>
<feature type="domain" description="ABC transporter" evidence="10">
    <location>
        <begin position="3"/>
        <end position="233"/>
    </location>
</feature>
<dbReference type="GO" id="GO:0015418">
    <property type="term" value="F:ABC-type quaternary ammonium compound transporting activity"/>
    <property type="evidence" value="ECO:0007669"/>
    <property type="project" value="UniProtKB-EC"/>
</dbReference>
<dbReference type="STRING" id="1776384.GCA_900086585_00133"/>
<dbReference type="Proteomes" id="UP000284841">
    <property type="component" value="Unassembled WGS sequence"/>
</dbReference>
<evidence type="ECO:0000313" key="11">
    <source>
        <dbReference type="EMBL" id="RHJ85127.1"/>
    </source>
</evidence>
<keyword evidence="6" id="KW-0408">Iron</keyword>
<dbReference type="GeneID" id="83002564"/>
<dbReference type="EMBL" id="QRMS01000005">
    <property type="protein sequence ID" value="RHJ85127.1"/>
    <property type="molecule type" value="Genomic_DNA"/>
</dbReference>
<dbReference type="InterPro" id="IPR008995">
    <property type="entry name" value="Mo/tungstate-bd_C_term_dom"/>
</dbReference>
<protein>
    <recommendedName>
        <fullName evidence="9">ABC-type quaternary amine transporter</fullName>
        <ecNumber evidence="9">7.6.2.9</ecNumber>
    </recommendedName>
</protein>
<dbReference type="EC" id="7.6.2.9" evidence="9"/>
<evidence type="ECO:0000256" key="8">
    <source>
        <dbReference type="ARBA" id="ARBA00023136"/>
    </source>
</evidence>
<dbReference type="Pfam" id="PF00005">
    <property type="entry name" value="ABC_tran"/>
    <property type="match status" value="1"/>
</dbReference>
<keyword evidence="8" id="KW-0472">Membrane</keyword>
<dbReference type="CDD" id="cd03259">
    <property type="entry name" value="ABC_Carb_Solutes_like"/>
    <property type="match status" value="1"/>
</dbReference>
<evidence type="ECO:0000256" key="6">
    <source>
        <dbReference type="ARBA" id="ARBA00023004"/>
    </source>
</evidence>
<keyword evidence="2" id="KW-1003">Cell membrane</keyword>
<evidence type="ECO:0000313" key="12">
    <source>
        <dbReference type="Proteomes" id="UP000284841"/>
    </source>
</evidence>
<dbReference type="PROSITE" id="PS00211">
    <property type="entry name" value="ABC_TRANSPORTER_1"/>
    <property type="match status" value="1"/>
</dbReference>
<dbReference type="SUPFAM" id="SSF50331">
    <property type="entry name" value="MOP-like"/>
    <property type="match status" value="1"/>
</dbReference>
<dbReference type="SUPFAM" id="SSF52540">
    <property type="entry name" value="P-loop containing nucleoside triphosphate hydrolases"/>
    <property type="match status" value="1"/>
</dbReference>
<dbReference type="SMART" id="SM00382">
    <property type="entry name" value="AAA"/>
    <property type="match status" value="1"/>
</dbReference>
<reference evidence="11 12" key="1">
    <citation type="submission" date="2018-08" db="EMBL/GenBank/DDBJ databases">
        <title>A genome reference for cultivated species of the human gut microbiota.</title>
        <authorList>
            <person name="Zou Y."/>
            <person name="Xue W."/>
            <person name="Luo G."/>
        </authorList>
    </citation>
    <scope>NUCLEOTIDE SEQUENCE [LARGE SCALE GENOMIC DNA]</scope>
    <source>
        <strain evidence="11 12">AM07-24</strain>
    </source>
</reference>
<comment type="caution">
    <text evidence="11">The sequence shown here is derived from an EMBL/GenBank/DDBJ whole genome shotgun (WGS) entry which is preliminary data.</text>
</comment>
<dbReference type="InterPro" id="IPR003593">
    <property type="entry name" value="AAA+_ATPase"/>
</dbReference>
<keyword evidence="4" id="KW-0547">Nucleotide-binding</keyword>
<evidence type="ECO:0000256" key="2">
    <source>
        <dbReference type="ARBA" id="ARBA00022475"/>
    </source>
</evidence>
<dbReference type="InterPro" id="IPR015853">
    <property type="entry name" value="ABC_transpr_FbpC"/>
</dbReference>
<organism evidence="11 12">
    <name type="scientific">Emergencia timonensis</name>
    <dbReference type="NCBI Taxonomy" id="1776384"/>
    <lineage>
        <taxon>Bacteria</taxon>
        <taxon>Bacillati</taxon>
        <taxon>Bacillota</taxon>
        <taxon>Clostridia</taxon>
        <taxon>Peptostreptococcales</taxon>
        <taxon>Anaerovoracaceae</taxon>
        <taxon>Emergencia</taxon>
    </lineage>
</organism>
<gene>
    <name evidence="11" type="ORF">DW099_15615</name>
</gene>
<keyword evidence="3" id="KW-0410">Iron transport</keyword>
<dbReference type="OrthoDB" id="9802264at2"/>
<dbReference type="GO" id="GO:0005524">
    <property type="term" value="F:ATP binding"/>
    <property type="evidence" value="ECO:0007669"/>
    <property type="project" value="UniProtKB-KW"/>
</dbReference>
<dbReference type="InterPro" id="IPR027417">
    <property type="entry name" value="P-loop_NTPase"/>
</dbReference>
<proteinExistence type="predicted"/>
<keyword evidence="1" id="KW-0813">Transport</keyword>
<evidence type="ECO:0000256" key="9">
    <source>
        <dbReference type="ARBA" id="ARBA00066388"/>
    </source>
</evidence>
<dbReference type="Gene3D" id="3.40.50.300">
    <property type="entry name" value="P-loop containing nucleotide triphosphate hydrolases"/>
    <property type="match status" value="1"/>
</dbReference>
<dbReference type="InterPro" id="IPR017871">
    <property type="entry name" value="ABC_transporter-like_CS"/>
</dbReference>
<evidence type="ECO:0000256" key="3">
    <source>
        <dbReference type="ARBA" id="ARBA00022496"/>
    </source>
</evidence>